<dbReference type="Proteomes" id="UP000799757">
    <property type="component" value="Unassembled WGS sequence"/>
</dbReference>
<feature type="transmembrane region" description="Helical" evidence="5">
    <location>
        <begin position="501"/>
        <end position="522"/>
    </location>
</feature>
<reference evidence="6" key="1">
    <citation type="journal article" date="2020" name="Stud. Mycol.">
        <title>101 Dothideomycetes genomes: a test case for predicting lifestyles and emergence of pathogens.</title>
        <authorList>
            <person name="Haridas S."/>
            <person name="Albert R."/>
            <person name="Binder M."/>
            <person name="Bloem J."/>
            <person name="Labutti K."/>
            <person name="Salamov A."/>
            <person name="Andreopoulos B."/>
            <person name="Baker S."/>
            <person name="Barry K."/>
            <person name="Bills G."/>
            <person name="Bluhm B."/>
            <person name="Cannon C."/>
            <person name="Castanera R."/>
            <person name="Culley D."/>
            <person name="Daum C."/>
            <person name="Ezra D."/>
            <person name="Gonzalez J."/>
            <person name="Henrissat B."/>
            <person name="Kuo A."/>
            <person name="Liang C."/>
            <person name="Lipzen A."/>
            <person name="Lutzoni F."/>
            <person name="Magnuson J."/>
            <person name="Mondo S."/>
            <person name="Nolan M."/>
            <person name="Ohm R."/>
            <person name="Pangilinan J."/>
            <person name="Park H.-J."/>
            <person name="Ramirez L."/>
            <person name="Alfaro M."/>
            <person name="Sun H."/>
            <person name="Tritt A."/>
            <person name="Yoshinaga Y."/>
            <person name="Zwiers L.-H."/>
            <person name="Turgeon B."/>
            <person name="Goodwin S."/>
            <person name="Spatafora J."/>
            <person name="Crous P."/>
            <person name="Grigoriev I."/>
        </authorList>
    </citation>
    <scope>NUCLEOTIDE SEQUENCE</scope>
    <source>
        <strain evidence="6">CBS 109.77</strain>
    </source>
</reference>
<evidence type="ECO:0000313" key="6">
    <source>
        <dbReference type="EMBL" id="KAF2787238.1"/>
    </source>
</evidence>
<evidence type="ECO:0000256" key="3">
    <source>
        <dbReference type="ARBA" id="ARBA00022989"/>
    </source>
</evidence>
<protein>
    <recommendedName>
        <fullName evidence="8">Cora-domain-containing protein</fullName>
    </recommendedName>
</protein>
<gene>
    <name evidence="6" type="ORF">K505DRAFT_130542</name>
</gene>
<sequence>MSQLKSILEQGGDYPKGFEIWIHTISQHDEDCNVDHLPLKRFFETAPIPPVSRALQLEQNRERQRQIEDQKGGLSMSTMRELDVLIREERNLIREERLAAEGHDQSDVPHPVREGSFKWFHIPANHMDWVESFFATYNGGIFHLDDSLWTKMLRPEFSRNTTTPVHATHMLPSFHPKSMDVPSDQPLFTLYLPYMNWETYNRYCSLFELYNAGIRWPTELDYRDNGPNFDPRLTHVQRDMRKLHPRRTLDQFAYPFLPNTIARDADQTVSKWTSNINKYEEVRKPDATSRLIMVDQLWCWIVDDGTVLTCFPSHNAQYSDPEFTDLYGCIREELGHCNSAWSLCELIVSQAVTHLITPRNQKFLDPIGIYQQAMSTKTVDQITLFQEFQQSSAEGTPSFDDRQELALVQDVADMNDELKMIYDLMIKQRQILASMEKTHQEPQRKRRLIGVDMVLAPILEHVHYMRSEADRNHALLLQLLDLKQKSATLSEARSTAQQGRAVMLFTIVTVIFLPLSFFTSYFGQNVSEITGDDKNPSTWDLWKICLSA</sequence>
<dbReference type="EMBL" id="MU002344">
    <property type="protein sequence ID" value="KAF2787238.1"/>
    <property type="molecule type" value="Genomic_DNA"/>
</dbReference>
<organism evidence="6 7">
    <name type="scientific">Melanomma pulvis-pyrius CBS 109.77</name>
    <dbReference type="NCBI Taxonomy" id="1314802"/>
    <lineage>
        <taxon>Eukaryota</taxon>
        <taxon>Fungi</taxon>
        <taxon>Dikarya</taxon>
        <taxon>Ascomycota</taxon>
        <taxon>Pezizomycotina</taxon>
        <taxon>Dothideomycetes</taxon>
        <taxon>Pleosporomycetidae</taxon>
        <taxon>Pleosporales</taxon>
        <taxon>Melanommataceae</taxon>
        <taxon>Melanomma</taxon>
    </lineage>
</organism>
<evidence type="ECO:0000256" key="1">
    <source>
        <dbReference type="ARBA" id="ARBA00004141"/>
    </source>
</evidence>
<accession>A0A6A6WTJ5</accession>
<name>A0A6A6WTJ5_9PLEO</name>
<dbReference type="PANTHER" id="PTHR47685:SF1">
    <property type="entry name" value="MAGNESIUM TRANSPORT PROTEIN CORA"/>
    <property type="match status" value="1"/>
</dbReference>
<dbReference type="Gene3D" id="1.20.58.340">
    <property type="entry name" value="Magnesium transport protein CorA, transmembrane region"/>
    <property type="match status" value="1"/>
</dbReference>
<evidence type="ECO:0000313" key="7">
    <source>
        <dbReference type="Proteomes" id="UP000799757"/>
    </source>
</evidence>
<dbReference type="InterPro" id="IPR002523">
    <property type="entry name" value="MgTranspt_CorA/ZnTranspt_ZntB"/>
</dbReference>
<proteinExistence type="predicted"/>
<keyword evidence="3 5" id="KW-1133">Transmembrane helix</keyword>
<evidence type="ECO:0000256" key="4">
    <source>
        <dbReference type="ARBA" id="ARBA00023136"/>
    </source>
</evidence>
<dbReference type="InterPro" id="IPR050829">
    <property type="entry name" value="CorA_MIT"/>
</dbReference>
<dbReference type="PANTHER" id="PTHR47685">
    <property type="entry name" value="MAGNESIUM TRANSPORT PROTEIN CORA"/>
    <property type="match status" value="1"/>
</dbReference>
<keyword evidence="4 5" id="KW-0472">Membrane</keyword>
<dbReference type="OrthoDB" id="341259at2759"/>
<keyword evidence="7" id="KW-1185">Reference proteome</keyword>
<dbReference type="AlphaFoldDB" id="A0A6A6WTJ5"/>
<evidence type="ECO:0000256" key="5">
    <source>
        <dbReference type="SAM" id="Phobius"/>
    </source>
</evidence>
<evidence type="ECO:0008006" key="8">
    <source>
        <dbReference type="Google" id="ProtNLM"/>
    </source>
</evidence>
<dbReference type="SUPFAM" id="SSF144083">
    <property type="entry name" value="Magnesium transport protein CorA, transmembrane region"/>
    <property type="match status" value="1"/>
</dbReference>
<comment type="subcellular location">
    <subcellularLocation>
        <location evidence="1">Membrane</location>
        <topology evidence="1">Multi-pass membrane protein</topology>
    </subcellularLocation>
</comment>
<dbReference type="GO" id="GO:0016020">
    <property type="term" value="C:membrane"/>
    <property type="evidence" value="ECO:0007669"/>
    <property type="project" value="UniProtKB-SubCell"/>
</dbReference>
<dbReference type="InterPro" id="IPR045863">
    <property type="entry name" value="CorA_TM1_TM2"/>
</dbReference>
<dbReference type="Pfam" id="PF01544">
    <property type="entry name" value="CorA"/>
    <property type="match status" value="1"/>
</dbReference>
<evidence type="ECO:0000256" key="2">
    <source>
        <dbReference type="ARBA" id="ARBA00022692"/>
    </source>
</evidence>
<keyword evidence="2 5" id="KW-0812">Transmembrane</keyword>
<dbReference type="GO" id="GO:0046873">
    <property type="term" value="F:metal ion transmembrane transporter activity"/>
    <property type="evidence" value="ECO:0007669"/>
    <property type="project" value="InterPro"/>
</dbReference>